<dbReference type="Proteomes" id="UP000184533">
    <property type="component" value="Unassembled WGS sequence"/>
</dbReference>
<protein>
    <submittedName>
        <fullName evidence="7">Putative membrane protein</fullName>
    </submittedName>
</protein>
<reference evidence="7 8" key="1">
    <citation type="submission" date="2016-11" db="EMBL/GenBank/DDBJ databases">
        <authorList>
            <person name="Jaros S."/>
            <person name="Januszkiewicz K."/>
            <person name="Wedrychowicz H."/>
        </authorList>
    </citation>
    <scope>NUCLEOTIDE SEQUENCE [LARGE SCALE GENOMIC DNA]</scope>
    <source>
        <strain evidence="7 8">DSM 17137</strain>
    </source>
</reference>
<keyword evidence="5 6" id="KW-0472">Membrane</keyword>
<evidence type="ECO:0000313" key="7">
    <source>
        <dbReference type="EMBL" id="SHE73638.1"/>
    </source>
</evidence>
<accession>A0A1M4VXD9</accession>
<feature type="transmembrane region" description="Helical" evidence="6">
    <location>
        <begin position="140"/>
        <end position="159"/>
    </location>
</feature>
<feature type="transmembrane region" description="Helical" evidence="6">
    <location>
        <begin position="110"/>
        <end position="128"/>
    </location>
</feature>
<name>A0A1M4VXD9_9HYPH</name>
<evidence type="ECO:0000256" key="1">
    <source>
        <dbReference type="ARBA" id="ARBA00004651"/>
    </source>
</evidence>
<keyword evidence="3 6" id="KW-0812">Transmembrane</keyword>
<dbReference type="InterPro" id="IPR019108">
    <property type="entry name" value="Caa3_assmbl_CtaG-rel"/>
</dbReference>
<keyword evidence="2" id="KW-1003">Cell membrane</keyword>
<dbReference type="AlphaFoldDB" id="A0A1M4VXD9"/>
<feature type="transmembrane region" description="Helical" evidence="6">
    <location>
        <begin position="26"/>
        <end position="44"/>
    </location>
</feature>
<dbReference type="RefSeq" id="WP_244468776.1">
    <property type="nucleotide sequence ID" value="NZ_FQVC01000002.1"/>
</dbReference>
<gene>
    <name evidence="7" type="ORF">SAMN02745223_01044</name>
</gene>
<comment type="subcellular location">
    <subcellularLocation>
        <location evidence="1">Cell membrane</location>
        <topology evidence="1">Multi-pass membrane protein</topology>
    </subcellularLocation>
</comment>
<feature type="transmembrane region" description="Helical" evidence="6">
    <location>
        <begin position="213"/>
        <end position="236"/>
    </location>
</feature>
<dbReference type="GO" id="GO:0005886">
    <property type="term" value="C:plasma membrane"/>
    <property type="evidence" value="ECO:0007669"/>
    <property type="project" value="UniProtKB-SubCell"/>
</dbReference>
<evidence type="ECO:0000256" key="2">
    <source>
        <dbReference type="ARBA" id="ARBA00022475"/>
    </source>
</evidence>
<proteinExistence type="predicted"/>
<evidence type="ECO:0000256" key="4">
    <source>
        <dbReference type="ARBA" id="ARBA00022989"/>
    </source>
</evidence>
<sequence>MTFMPASLATSYCGPPPLPDDLWGRWNFDPILIAIMLLGMALFISRPASHRERMWFFGAMIVLVISFISPLCALTVALFSARVVHHVLLVAVAAPLLALAVLRSNALAKLLAPLAVMHTVIFWLWHAPDAYALALSNTPIYWLMQITLLGSAALMWSAIFAATPARAIGTLLLLTVQMGLLGALLVFASHPLYAPHFATTSAFGLDPLDDQQLAGLIMWVPASLPYLAVGLARLLASLRAVQGHGA</sequence>
<feature type="transmembrane region" description="Helical" evidence="6">
    <location>
        <begin position="171"/>
        <end position="193"/>
    </location>
</feature>
<feature type="transmembrane region" description="Helical" evidence="6">
    <location>
        <begin position="83"/>
        <end position="103"/>
    </location>
</feature>
<organism evidence="7 8">
    <name type="scientific">Devosia limi DSM 17137</name>
    <dbReference type="NCBI Taxonomy" id="1121477"/>
    <lineage>
        <taxon>Bacteria</taxon>
        <taxon>Pseudomonadati</taxon>
        <taxon>Pseudomonadota</taxon>
        <taxon>Alphaproteobacteria</taxon>
        <taxon>Hyphomicrobiales</taxon>
        <taxon>Devosiaceae</taxon>
        <taxon>Devosia</taxon>
    </lineage>
</organism>
<evidence type="ECO:0000256" key="3">
    <source>
        <dbReference type="ARBA" id="ARBA00022692"/>
    </source>
</evidence>
<feature type="transmembrane region" description="Helical" evidence="6">
    <location>
        <begin position="56"/>
        <end position="77"/>
    </location>
</feature>
<dbReference type="EMBL" id="FQVC01000002">
    <property type="protein sequence ID" value="SHE73638.1"/>
    <property type="molecule type" value="Genomic_DNA"/>
</dbReference>
<dbReference type="Pfam" id="PF09678">
    <property type="entry name" value="Caa3_CtaG"/>
    <property type="match status" value="1"/>
</dbReference>
<evidence type="ECO:0000256" key="6">
    <source>
        <dbReference type="SAM" id="Phobius"/>
    </source>
</evidence>
<evidence type="ECO:0000313" key="8">
    <source>
        <dbReference type="Proteomes" id="UP000184533"/>
    </source>
</evidence>
<evidence type="ECO:0000256" key="5">
    <source>
        <dbReference type="ARBA" id="ARBA00023136"/>
    </source>
</evidence>
<keyword evidence="4 6" id="KW-1133">Transmembrane helix</keyword>